<evidence type="ECO:0000313" key="2">
    <source>
        <dbReference type="EMBL" id="KAK7858173.1"/>
    </source>
</evidence>
<reference evidence="2" key="1">
    <citation type="submission" date="2017-12" db="EMBL/GenBank/DDBJ databases">
        <authorList>
            <person name="Barbosa P."/>
            <person name="Usie A."/>
            <person name="Ramos A.M."/>
        </authorList>
    </citation>
    <scope>NUCLEOTIDE SEQUENCE</scope>
    <source>
        <strain evidence="2">HL8</strain>
        <tissue evidence="2">Leaves</tissue>
    </source>
</reference>
<evidence type="ECO:0000256" key="1">
    <source>
        <dbReference type="SAM" id="Phobius"/>
    </source>
</evidence>
<gene>
    <name evidence="2" type="ORF">CFP56_013818</name>
</gene>
<keyword evidence="1" id="KW-0812">Transmembrane</keyword>
<name>A0AAW0M4J2_QUESU</name>
<sequence length="137" mass="15816">VWGLDFDTLTSFADLFSLTSSIAVGSKLFVLICWTIWNRRNKCRMKEDTATLEIFFDLAKQHLREFQQQRVWGLDFDGLRIAGNTLTSFANLFSLTSSIAVGSELFAMICWTIWNRQNKCRMKEDTATLDKLFDLAK</sequence>
<reference evidence="2" key="2">
    <citation type="journal article" date="2018" name="Sci. Data">
        <title>The draft genome sequence of cork oak.</title>
        <authorList>
            <person name="Ramos A.M."/>
            <person name="Usie A."/>
            <person name="Barbosa P."/>
            <person name="Barros P.M."/>
            <person name="Capote T."/>
            <person name="Chaves I."/>
            <person name="Simoes F."/>
            <person name="Abreu I."/>
            <person name="Carrasquinho I."/>
            <person name="Faro C."/>
            <person name="Guimaraes J.B."/>
            <person name="Mendonca D."/>
            <person name="Nobrega F."/>
            <person name="Rodrigues L."/>
            <person name="Saibo N.J.M."/>
            <person name="Varela M.C."/>
            <person name="Egas C."/>
            <person name="Matos J."/>
            <person name="Miguel C.M."/>
            <person name="Oliveira M.M."/>
            <person name="Ricardo C.P."/>
            <person name="Goncalves S."/>
        </authorList>
    </citation>
    <scope>NUCLEOTIDE SEQUENCE [LARGE SCALE GENOMIC DNA]</scope>
    <source>
        <strain evidence="2">HL8</strain>
    </source>
</reference>
<protein>
    <recommendedName>
        <fullName evidence="3">Cytochrome P450</fullName>
    </recommendedName>
</protein>
<comment type="caution">
    <text evidence="2">The sequence shown here is derived from an EMBL/GenBank/DDBJ whole genome shotgun (WGS) entry which is preliminary data.</text>
</comment>
<keyword evidence="1" id="KW-1133">Transmembrane helix</keyword>
<accession>A0AAW0M4J2</accession>
<reference evidence="2" key="3">
    <citation type="submission" date="2023-07" db="EMBL/GenBank/DDBJ databases">
        <title>An improved reference 1 genome and first organelle genomes of Quercus suber.</title>
        <authorList>
            <consortium name="Genosuber Consortium"/>
            <person name="Usie A."/>
            <person name="Serra O."/>
            <person name="Barros P."/>
        </authorList>
    </citation>
    <scope>NUCLEOTIDE SEQUENCE</scope>
    <source>
        <strain evidence="2">HL8</strain>
        <tissue evidence="2">Leaves</tissue>
    </source>
</reference>
<evidence type="ECO:0008006" key="3">
    <source>
        <dbReference type="Google" id="ProtNLM"/>
    </source>
</evidence>
<organism evidence="2">
    <name type="scientific">Quercus suber</name>
    <name type="common">Cork oak</name>
    <dbReference type="NCBI Taxonomy" id="58331"/>
    <lineage>
        <taxon>Eukaryota</taxon>
        <taxon>Viridiplantae</taxon>
        <taxon>Streptophyta</taxon>
        <taxon>Embryophyta</taxon>
        <taxon>Tracheophyta</taxon>
        <taxon>Spermatophyta</taxon>
        <taxon>Magnoliopsida</taxon>
        <taxon>eudicotyledons</taxon>
        <taxon>Gunneridae</taxon>
        <taxon>Pentapetalae</taxon>
        <taxon>rosids</taxon>
        <taxon>fabids</taxon>
        <taxon>Fagales</taxon>
        <taxon>Fagaceae</taxon>
        <taxon>Quercus</taxon>
    </lineage>
</organism>
<proteinExistence type="predicted"/>
<dbReference type="AlphaFoldDB" id="A0AAW0M4J2"/>
<dbReference type="EMBL" id="PKMF04000021">
    <property type="protein sequence ID" value="KAK7858173.1"/>
    <property type="molecule type" value="Genomic_DNA"/>
</dbReference>
<keyword evidence="1" id="KW-0472">Membrane</keyword>
<feature type="non-terminal residue" evidence="2">
    <location>
        <position position="1"/>
    </location>
</feature>
<feature type="transmembrane region" description="Helical" evidence="1">
    <location>
        <begin position="15"/>
        <end position="37"/>
    </location>
</feature>